<dbReference type="InterPro" id="IPR023395">
    <property type="entry name" value="MCP_dom_sf"/>
</dbReference>
<evidence type="ECO:0000256" key="11">
    <source>
        <dbReference type="RuleBase" id="RU000488"/>
    </source>
</evidence>
<protein>
    <recommendedName>
        <fullName evidence="14">Mitochondrial carrier</fullName>
    </recommendedName>
</protein>
<evidence type="ECO:0000313" key="13">
    <source>
        <dbReference type="Proteomes" id="UP001217754"/>
    </source>
</evidence>
<feature type="repeat" description="Solcar" evidence="10">
    <location>
        <begin position="1"/>
        <end position="72"/>
    </location>
</feature>
<accession>A0AAF0JAC7</accession>
<keyword evidence="6" id="KW-0999">Mitochondrion inner membrane</keyword>
<evidence type="ECO:0000256" key="7">
    <source>
        <dbReference type="ARBA" id="ARBA00022989"/>
    </source>
</evidence>
<dbReference type="GeneID" id="85225740"/>
<evidence type="ECO:0000256" key="10">
    <source>
        <dbReference type="PROSITE-ProRule" id="PRU00282"/>
    </source>
</evidence>
<keyword evidence="7" id="KW-1133">Transmembrane helix</keyword>
<feature type="repeat" description="Solcar" evidence="10">
    <location>
        <begin position="82"/>
        <end position="168"/>
    </location>
</feature>
<keyword evidence="8" id="KW-0496">Mitochondrion</keyword>
<evidence type="ECO:0000256" key="9">
    <source>
        <dbReference type="ARBA" id="ARBA00023136"/>
    </source>
</evidence>
<dbReference type="Gene3D" id="1.50.40.10">
    <property type="entry name" value="Mitochondrial carrier domain"/>
    <property type="match status" value="1"/>
</dbReference>
<keyword evidence="3 11" id="KW-0813">Transport</keyword>
<dbReference type="InterPro" id="IPR051752">
    <property type="entry name" value="Mito_2-oxodicarb_carrier"/>
</dbReference>
<dbReference type="PROSITE" id="PS50920">
    <property type="entry name" value="SOLCAR"/>
    <property type="match status" value="3"/>
</dbReference>
<dbReference type="PANTHER" id="PTHR46356:SF1">
    <property type="entry name" value="MITOCHONDRIAL 2-OXODICARBOXYLATE CARRIER"/>
    <property type="match status" value="1"/>
</dbReference>
<dbReference type="Pfam" id="PF00153">
    <property type="entry name" value="Mito_carr"/>
    <property type="match status" value="3"/>
</dbReference>
<gene>
    <name evidence="12" type="ORF">MJAP1_002091</name>
</gene>
<evidence type="ECO:0000256" key="1">
    <source>
        <dbReference type="ARBA" id="ARBA00004448"/>
    </source>
</evidence>
<comment type="subcellular location">
    <subcellularLocation>
        <location evidence="1">Mitochondrion inner membrane</location>
        <topology evidence="1">Multi-pass membrane protein</topology>
    </subcellularLocation>
</comment>
<evidence type="ECO:0000313" key="12">
    <source>
        <dbReference type="EMBL" id="WFD39120.1"/>
    </source>
</evidence>
<dbReference type="RefSeq" id="XP_060122017.1">
    <property type="nucleotide sequence ID" value="XM_060266034.1"/>
</dbReference>
<keyword evidence="4 10" id="KW-0812">Transmembrane</keyword>
<evidence type="ECO:0000256" key="6">
    <source>
        <dbReference type="ARBA" id="ARBA00022792"/>
    </source>
</evidence>
<evidence type="ECO:0000256" key="4">
    <source>
        <dbReference type="ARBA" id="ARBA00022692"/>
    </source>
</evidence>
<evidence type="ECO:0008006" key="14">
    <source>
        <dbReference type="Google" id="ProtNLM"/>
    </source>
</evidence>
<evidence type="ECO:0000256" key="3">
    <source>
        <dbReference type="ARBA" id="ARBA00022448"/>
    </source>
</evidence>
<keyword evidence="13" id="KW-1185">Reference proteome</keyword>
<comment type="similarity">
    <text evidence="2 11">Belongs to the mitochondrial carrier (TC 2.A.29) family.</text>
</comment>
<keyword evidence="5" id="KW-0677">Repeat</keyword>
<name>A0AAF0JAC7_9BASI</name>
<proteinExistence type="inferred from homology"/>
<feature type="repeat" description="Solcar" evidence="10">
    <location>
        <begin position="177"/>
        <end position="261"/>
    </location>
</feature>
<organism evidence="12 13">
    <name type="scientific">Malassezia japonica</name>
    <dbReference type="NCBI Taxonomy" id="223818"/>
    <lineage>
        <taxon>Eukaryota</taxon>
        <taxon>Fungi</taxon>
        <taxon>Dikarya</taxon>
        <taxon>Basidiomycota</taxon>
        <taxon>Ustilaginomycotina</taxon>
        <taxon>Malasseziomycetes</taxon>
        <taxon>Malasseziales</taxon>
        <taxon>Malasseziaceae</taxon>
        <taxon>Malassezia</taxon>
    </lineage>
</organism>
<dbReference type="GO" id="GO:0005743">
    <property type="term" value="C:mitochondrial inner membrane"/>
    <property type="evidence" value="ECO:0007669"/>
    <property type="project" value="UniProtKB-SubCell"/>
</dbReference>
<dbReference type="SUPFAM" id="SSF103506">
    <property type="entry name" value="Mitochondrial carrier"/>
    <property type="match status" value="1"/>
</dbReference>
<keyword evidence="9 10" id="KW-0472">Membrane</keyword>
<dbReference type="PANTHER" id="PTHR46356">
    <property type="entry name" value="MITOCHONDRIAL 2-OXODICARBOXYLATE CARRIER"/>
    <property type="match status" value="1"/>
</dbReference>
<dbReference type="InterPro" id="IPR018108">
    <property type="entry name" value="MCP_transmembrane"/>
</dbReference>
<sequence>MTPDVKHVVKTRLQLQRKAAGPSHYRGITDTLLQIVRNEGPSRLYRGIAPLLLLEAPKRAIKFGANDFWGKTFRDFFQTKEKTQSLSLLTGCFAGATESLIVVPFELVKIRLQDKSQAHLYHGPADVVRAIVKQSGWSGLYNGIGSTMIRHVLWNGGYFASIFKIQQMLPKAENRSEAMRNSLISGTTGGFIGTVLNTPADVIKTRIQNADRVPGVAPKYRGTFSGMLLILREEGPAALYKGFAPKAVTEEARRFLGPPYI</sequence>
<dbReference type="EMBL" id="CP119960">
    <property type="protein sequence ID" value="WFD39120.1"/>
    <property type="molecule type" value="Genomic_DNA"/>
</dbReference>
<dbReference type="AlphaFoldDB" id="A0AAF0JAC7"/>
<dbReference type="Proteomes" id="UP001217754">
    <property type="component" value="Chromosome 3"/>
</dbReference>
<evidence type="ECO:0000256" key="2">
    <source>
        <dbReference type="ARBA" id="ARBA00006375"/>
    </source>
</evidence>
<evidence type="ECO:0000256" key="5">
    <source>
        <dbReference type="ARBA" id="ARBA00022737"/>
    </source>
</evidence>
<evidence type="ECO:0000256" key="8">
    <source>
        <dbReference type="ARBA" id="ARBA00023128"/>
    </source>
</evidence>
<reference evidence="12" key="1">
    <citation type="submission" date="2023-03" db="EMBL/GenBank/DDBJ databases">
        <title>Mating type loci evolution in Malassezia.</title>
        <authorList>
            <person name="Coelho M.A."/>
        </authorList>
    </citation>
    <scope>NUCLEOTIDE SEQUENCE</scope>
    <source>
        <strain evidence="12">CBS 9431</strain>
    </source>
</reference>